<evidence type="ECO:0000256" key="6">
    <source>
        <dbReference type="ARBA" id="ARBA00023235"/>
    </source>
</evidence>
<dbReference type="PROSITE" id="PS51440">
    <property type="entry name" value="TIM_2"/>
    <property type="match status" value="1"/>
</dbReference>
<evidence type="ECO:0000313" key="7">
    <source>
        <dbReference type="EMBL" id="KKO02926.1"/>
    </source>
</evidence>
<dbReference type="SUPFAM" id="SSF51351">
    <property type="entry name" value="Triosephosphate isomerase (TIM)"/>
    <property type="match status" value="1"/>
</dbReference>
<dbReference type="GO" id="GO:0019563">
    <property type="term" value="P:glycerol catabolic process"/>
    <property type="evidence" value="ECO:0007669"/>
    <property type="project" value="TreeGrafter"/>
</dbReference>
<dbReference type="AlphaFoldDB" id="A0A0F9VCN9"/>
<dbReference type="Gene3D" id="3.20.20.70">
    <property type="entry name" value="Aldolase class I"/>
    <property type="match status" value="1"/>
</dbReference>
<reference evidence="7" key="1">
    <citation type="journal article" date="2015" name="Nature">
        <title>Complex archaea that bridge the gap between prokaryotes and eukaryotes.</title>
        <authorList>
            <person name="Spang A."/>
            <person name="Saw J.H."/>
            <person name="Jorgensen S.L."/>
            <person name="Zaremba-Niedzwiedzka K."/>
            <person name="Martijn J."/>
            <person name="Lind A.E."/>
            <person name="van Eijk R."/>
            <person name="Schleper C."/>
            <person name="Guy L."/>
            <person name="Ettema T.J."/>
        </authorList>
    </citation>
    <scope>NUCLEOTIDE SEQUENCE</scope>
</reference>
<keyword evidence="4" id="KW-0963">Cytoplasm</keyword>
<comment type="pathway">
    <text evidence="1">Carbohydrate degradation; glycolysis; D-glyceraldehyde 3-phosphate from glycerone phosphate: step 1/1.</text>
</comment>
<evidence type="ECO:0000256" key="4">
    <source>
        <dbReference type="ARBA" id="ARBA00022490"/>
    </source>
</evidence>
<protein>
    <recommendedName>
        <fullName evidence="2">triose-phosphate isomerase</fullName>
        <ecNumber evidence="2">5.3.1.1</ecNumber>
    </recommendedName>
</protein>
<keyword evidence="6" id="KW-0413">Isomerase</keyword>
<dbReference type="EC" id="5.3.1.1" evidence="2"/>
<name>A0A0F9VCN9_9ZZZZ</name>
<accession>A0A0F9VCN9</accession>
<dbReference type="GO" id="GO:0004807">
    <property type="term" value="F:triose-phosphate isomerase activity"/>
    <property type="evidence" value="ECO:0007669"/>
    <property type="project" value="UniProtKB-EC"/>
</dbReference>
<dbReference type="PROSITE" id="PS00171">
    <property type="entry name" value="TIM_1"/>
    <property type="match status" value="1"/>
</dbReference>
<dbReference type="HAMAP" id="MF_00147_B">
    <property type="entry name" value="TIM_B"/>
    <property type="match status" value="1"/>
</dbReference>
<evidence type="ECO:0000256" key="1">
    <source>
        <dbReference type="ARBA" id="ARBA00004680"/>
    </source>
</evidence>
<dbReference type="GO" id="GO:0006096">
    <property type="term" value="P:glycolytic process"/>
    <property type="evidence" value="ECO:0007669"/>
    <property type="project" value="UniProtKB-KW"/>
</dbReference>
<evidence type="ECO:0000256" key="5">
    <source>
        <dbReference type="ARBA" id="ARBA00023152"/>
    </source>
</evidence>
<dbReference type="InterPro" id="IPR022896">
    <property type="entry name" value="TrioseP_Isoase_bac/euk"/>
</dbReference>
<evidence type="ECO:0000256" key="3">
    <source>
        <dbReference type="ARBA" id="ARBA00022432"/>
    </source>
</evidence>
<evidence type="ECO:0000256" key="2">
    <source>
        <dbReference type="ARBA" id="ARBA00011940"/>
    </source>
</evidence>
<gene>
    <name evidence="7" type="ORF">LCGC14_0103800</name>
</gene>
<dbReference type="CDD" id="cd00311">
    <property type="entry name" value="TIM"/>
    <property type="match status" value="1"/>
</dbReference>
<dbReference type="NCBIfam" id="TIGR00419">
    <property type="entry name" value="tim"/>
    <property type="match status" value="1"/>
</dbReference>
<dbReference type="FunFam" id="3.20.20.70:FF:000016">
    <property type="entry name" value="Triosephosphate isomerase"/>
    <property type="match status" value="1"/>
</dbReference>
<keyword evidence="5" id="KW-0324">Glycolysis</keyword>
<dbReference type="InterPro" id="IPR035990">
    <property type="entry name" value="TIM_sf"/>
</dbReference>
<dbReference type="InterPro" id="IPR000652">
    <property type="entry name" value="Triosephosphate_isomerase"/>
</dbReference>
<dbReference type="PANTHER" id="PTHR21139:SF42">
    <property type="entry name" value="TRIOSEPHOSPHATE ISOMERASE"/>
    <property type="match status" value="1"/>
</dbReference>
<organism evidence="7">
    <name type="scientific">marine sediment metagenome</name>
    <dbReference type="NCBI Taxonomy" id="412755"/>
    <lineage>
        <taxon>unclassified sequences</taxon>
        <taxon>metagenomes</taxon>
        <taxon>ecological metagenomes</taxon>
    </lineage>
</organism>
<dbReference type="PANTHER" id="PTHR21139">
    <property type="entry name" value="TRIOSEPHOSPHATE ISOMERASE"/>
    <property type="match status" value="1"/>
</dbReference>
<dbReference type="EMBL" id="LAZR01000029">
    <property type="protein sequence ID" value="KKO02926.1"/>
    <property type="molecule type" value="Genomic_DNA"/>
</dbReference>
<comment type="caution">
    <text evidence="7">The sequence shown here is derived from an EMBL/GenBank/DDBJ whole genome shotgun (WGS) entry which is preliminary data.</text>
</comment>
<dbReference type="InterPro" id="IPR013785">
    <property type="entry name" value="Aldolase_TIM"/>
</dbReference>
<dbReference type="GO" id="GO:0046166">
    <property type="term" value="P:glyceraldehyde-3-phosphate biosynthetic process"/>
    <property type="evidence" value="ECO:0007669"/>
    <property type="project" value="TreeGrafter"/>
</dbReference>
<dbReference type="InterPro" id="IPR020861">
    <property type="entry name" value="Triosephosphate_isomerase_AS"/>
</dbReference>
<dbReference type="GO" id="GO:0006094">
    <property type="term" value="P:gluconeogenesis"/>
    <property type="evidence" value="ECO:0007669"/>
    <property type="project" value="UniProtKB-KW"/>
</dbReference>
<sequence>MKTIIVANWKCNPTTLQEAKRLFSSVKRGLRNIKNKSTEVVVCPPFVYLSILGGSSLAHRKTSFGGLALGSQDCFWEEKGAFTGEISFLMLKDLGCQYVILGHSERRRYFKETDEMINRKMRAVLSVKLKPILCIGEAENERKKRLTQKILKSQIEKGLREITEKDINQVIIAYEPIWAIGTGKACLPEGAEKVAIFIRKIISKIYSQKITKRIPILYGGSINSQNALSYTAKSNLQGFLVGGASLDPQEFVKIIKNVSRA</sequence>
<dbReference type="GO" id="GO:0005829">
    <property type="term" value="C:cytosol"/>
    <property type="evidence" value="ECO:0007669"/>
    <property type="project" value="TreeGrafter"/>
</dbReference>
<proteinExistence type="inferred from homology"/>
<dbReference type="Pfam" id="PF00121">
    <property type="entry name" value="TIM"/>
    <property type="match status" value="1"/>
</dbReference>
<keyword evidence="3" id="KW-0312">Gluconeogenesis</keyword>